<dbReference type="GO" id="GO:0006799">
    <property type="term" value="P:polyphosphate biosynthetic process"/>
    <property type="evidence" value="ECO:0007669"/>
    <property type="project" value="UniProtKB-ARBA"/>
</dbReference>
<feature type="region of interest" description="Disordered" evidence="1">
    <location>
        <begin position="1"/>
        <end position="39"/>
    </location>
</feature>
<dbReference type="Gene3D" id="3.20.100.30">
    <property type="entry name" value="VTC, catalytic tunnel domain"/>
    <property type="match status" value="1"/>
</dbReference>
<dbReference type="STRING" id="1848.SAMN05443637_10947"/>
<dbReference type="RefSeq" id="WP_084754956.1">
    <property type="nucleotide sequence ID" value="NZ_CALGVN010000044.1"/>
</dbReference>
<feature type="compositionally biased region" description="Basic residues" evidence="1">
    <location>
        <begin position="1"/>
        <end position="12"/>
    </location>
</feature>
<dbReference type="EMBL" id="FRAP01000009">
    <property type="protein sequence ID" value="SHK62428.1"/>
    <property type="molecule type" value="Genomic_DNA"/>
</dbReference>
<dbReference type="OrthoDB" id="9800181at2"/>
<dbReference type="AlphaFoldDB" id="A0A1M6U016"/>
<proteinExistence type="predicted"/>
<name>A0A1M6U016_PSETH</name>
<gene>
    <name evidence="3" type="ORF">SAMN05443637_10947</name>
</gene>
<dbReference type="Proteomes" id="UP000184363">
    <property type="component" value="Unassembled WGS sequence"/>
</dbReference>
<accession>A0A1M6U016</accession>
<reference evidence="3 4" key="1">
    <citation type="submission" date="2016-11" db="EMBL/GenBank/DDBJ databases">
        <authorList>
            <person name="Jaros S."/>
            <person name="Januszkiewicz K."/>
            <person name="Wedrychowicz H."/>
        </authorList>
    </citation>
    <scope>NUCLEOTIDE SEQUENCE [LARGE SCALE GENOMIC DNA]</scope>
    <source>
        <strain evidence="3 4">DSM 43832</strain>
    </source>
</reference>
<evidence type="ECO:0000313" key="4">
    <source>
        <dbReference type="Proteomes" id="UP000184363"/>
    </source>
</evidence>
<evidence type="ECO:0000259" key="2">
    <source>
        <dbReference type="Pfam" id="PF09359"/>
    </source>
</evidence>
<organism evidence="3 4">
    <name type="scientific">Pseudonocardia thermophila</name>
    <dbReference type="NCBI Taxonomy" id="1848"/>
    <lineage>
        <taxon>Bacteria</taxon>
        <taxon>Bacillati</taxon>
        <taxon>Actinomycetota</taxon>
        <taxon>Actinomycetes</taxon>
        <taxon>Pseudonocardiales</taxon>
        <taxon>Pseudonocardiaceae</taxon>
        <taxon>Pseudonocardia</taxon>
    </lineage>
</organism>
<keyword evidence="4" id="KW-1185">Reference proteome</keyword>
<dbReference type="Pfam" id="PF09359">
    <property type="entry name" value="VTC"/>
    <property type="match status" value="1"/>
</dbReference>
<dbReference type="CDD" id="cd07750">
    <property type="entry name" value="PolyPPase_VTC_like"/>
    <property type="match status" value="1"/>
</dbReference>
<feature type="domain" description="VTC" evidence="2">
    <location>
        <begin position="51"/>
        <end position="278"/>
    </location>
</feature>
<feature type="compositionally biased region" description="Low complexity" evidence="1">
    <location>
        <begin position="13"/>
        <end position="35"/>
    </location>
</feature>
<dbReference type="InterPro" id="IPR018966">
    <property type="entry name" value="VTC_domain"/>
</dbReference>
<evidence type="ECO:0000313" key="3">
    <source>
        <dbReference type="EMBL" id="SHK62428.1"/>
    </source>
</evidence>
<protein>
    <submittedName>
        <fullName evidence="3">VTC domain-containing protein</fullName>
    </submittedName>
</protein>
<evidence type="ECO:0000256" key="1">
    <source>
        <dbReference type="SAM" id="MobiDB-lite"/>
    </source>
</evidence>
<dbReference type="InterPro" id="IPR042267">
    <property type="entry name" value="VTC_sf"/>
</dbReference>
<sequence length="309" mass="35483">MPPFRRRSRASRSGRPSAAPADAPTAAPTQTPVPADRSTALRAPTPLHAFNRYELKYLVPESRVPEVREHLRQRMDADRHAHRGGYDVISLYYDSIALRFYWEKIEGLRFRRKLRIRHYGDRSTITDDSPVYVEIKQRVNRVTQKRRVGMPYHLARRLCDGREEIPHDPRQRAFLDEVLGLIVENDLRPIATTAYQREPFVGRGIDLGLRVTLDHRVRGRDRDFHLGADAEDRFTIPPHLAVMEIKADERVPYWVTDLTAALNLQVVRISKYCQTIEAFGKAPRSAFHIPEDLDLEAPTTAVPRSAAPS</sequence>